<feature type="region of interest" description="Disordered" evidence="8">
    <location>
        <begin position="1094"/>
        <end position="1127"/>
    </location>
</feature>
<dbReference type="InterPro" id="IPR013098">
    <property type="entry name" value="Ig_I-set"/>
</dbReference>
<proteinExistence type="inferred from homology"/>
<protein>
    <submittedName>
        <fullName evidence="10">Putative titin-like</fullName>
    </submittedName>
</protein>
<feature type="region of interest" description="Disordered" evidence="8">
    <location>
        <begin position="178"/>
        <end position="197"/>
    </location>
</feature>
<feature type="domain" description="Ig-like" evidence="9">
    <location>
        <begin position="528"/>
        <end position="616"/>
    </location>
</feature>
<feature type="compositionally biased region" description="Acidic residues" evidence="8">
    <location>
        <begin position="1575"/>
        <end position="1584"/>
    </location>
</feature>
<dbReference type="InterPro" id="IPR003598">
    <property type="entry name" value="Ig_sub2"/>
</dbReference>
<keyword evidence="5" id="KW-0677">Repeat</keyword>
<evidence type="ECO:0000256" key="6">
    <source>
        <dbReference type="ARBA" id="ARBA00023157"/>
    </source>
</evidence>
<dbReference type="OrthoDB" id="114660at2759"/>
<dbReference type="GO" id="GO:0043005">
    <property type="term" value="C:neuron projection"/>
    <property type="evidence" value="ECO:0007669"/>
    <property type="project" value="TreeGrafter"/>
</dbReference>
<keyword evidence="11" id="KW-1185">Reference proteome</keyword>
<dbReference type="Gene3D" id="2.60.40.10">
    <property type="entry name" value="Immunoglobulins"/>
    <property type="match status" value="2"/>
</dbReference>
<dbReference type="FunFam" id="2.60.40.10:FF:000425">
    <property type="entry name" value="Myosin light chain kinase"/>
    <property type="match status" value="1"/>
</dbReference>
<comment type="subcellular location">
    <subcellularLocation>
        <location evidence="1">Cytoplasm</location>
    </subcellularLocation>
</comment>
<feature type="non-terminal residue" evidence="10">
    <location>
        <position position="1908"/>
    </location>
</feature>
<feature type="compositionally biased region" description="Basic and acidic residues" evidence="8">
    <location>
        <begin position="1099"/>
        <end position="1126"/>
    </location>
</feature>
<feature type="compositionally biased region" description="Basic and acidic residues" evidence="8">
    <location>
        <begin position="1832"/>
        <end position="1849"/>
    </location>
</feature>
<dbReference type="STRING" id="307972.A0A2G8LL59"/>
<feature type="compositionally biased region" description="Basic and acidic residues" evidence="8">
    <location>
        <begin position="1540"/>
        <end position="1552"/>
    </location>
</feature>
<name>A0A2G8LL59_STIJA</name>
<feature type="region of interest" description="Disordered" evidence="8">
    <location>
        <begin position="1813"/>
        <end position="1849"/>
    </location>
</feature>
<dbReference type="GO" id="GO:0005737">
    <property type="term" value="C:cytoplasm"/>
    <property type="evidence" value="ECO:0007669"/>
    <property type="project" value="UniProtKB-SubCell"/>
</dbReference>
<dbReference type="InterPro" id="IPR007110">
    <property type="entry name" value="Ig-like_dom"/>
</dbReference>
<dbReference type="PANTHER" id="PTHR12231">
    <property type="entry name" value="CTX-RELATED TYPE I TRANSMEMBRANE PROTEIN"/>
    <property type="match status" value="1"/>
</dbReference>
<comment type="similarity">
    <text evidence="2">Belongs to the protein kinase superfamily. CAMK Ser/Thr protein kinase family.</text>
</comment>
<dbReference type="FunFam" id="2.60.40.10:FF:000080">
    <property type="entry name" value="Myosin light chain kinase, smooth muscle"/>
    <property type="match status" value="1"/>
</dbReference>
<feature type="region of interest" description="Disordered" evidence="8">
    <location>
        <begin position="1861"/>
        <end position="1908"/>
    </location>
</feature>
<feature type="region of interest" description="Disordered" evidence="8">
    <location>
        <begin position="1318"/>
        <end position="1337"/>
    </location>
</feature>
<feature type="compositionally biased region" description="Basic and acidic residues" evidence="8">
    <location>
        <begin position="937"/>
        <end position="952"/>
    </location>
</feature>
<dbReference type="Pfam" id="PF07679">
    <property type="entry name" value="I-set"/>
    <property type="match status" value="2"/>
</dbReference>
<evidence type="ECO:0000256" key="2">
    <source>
        <dbReference type="ARBA" id="ARBA00006692"/>
    </source>
</evidence>
<dbReference type="SMART" id="SM00408">
    <property type="entry name" value="IGc2"/>
    <property type="match status" value="2"/>
</dbReference>
<feature type="region of interest" description="Disordered" evidence="8">
    <location>
        <begin position="1473"/>
        <end position="1589"/>
    </location>
</feature>
<dbReference type="InterPro" id="IPR036179">
    <property type="entry name" value="Ig-like_dom_sf"/>
</dbReference>
<keyword evidence="4" id="KW-0732">Signal</keyword>
<keyword evidence="3" id="KW-0963">Cytoplasm</keyword>
<dbReference type="SUPFAM" id="SSF48726">
    <property type="entry name" value="Immunoglobulin"/>
    <property type="match status" value="2"/>
</dbReference>
<feature type="region of interest" description="Disordered" evidence="8">
    <location>
        <begin position="911"/>
        <end position="953"/>
    </location>
</feature>
<gene>
    <name evidence="10" type="ORF">BSL78_02117</name>
</gene>
<dbReference type="InterPro" id="IPR003599">
    <property type="entry name" value="Ig_sub"/>
</dbReference>
<evidence type="ECO:0000256" key="7">
    <source>
        <dbReference type="ARBA" id="ARBA00023319"/>
    </source>
</evidence>
<keyword evidence="6" id="KW-1015">Disulfide bond</keyword>
<feature type="compositionally biased region" description="Basic and acidic residues" evidence="8">
    <location>
        <begin position="1876"/>
        <end position="1897"/>
    </location>
</feature>
<feature type="compositionally biased region" description="Acidic residues" evidence="8">
    <location>
        <begin position="925"/>
        <end position="936"/>
    </location>
</feature>
<evidence type="ECO:0000256" key="4">
    <source>
        <dbReference type="ARBA" id="ARBA00022729"/>
    </source>
</evidence>
<reference evidence="10 11" key="1">
    <citation type="journal article" date="2017" name="PLoS Biol.">
        <title>The sea cucumber genome provides insights into morphological evolution and visceral regeneration.</title>
        <authorList>
            <person name="Zhang X."/>
            <person name="Sun L."/>
            <person name="Yuan J."/>
            <person name="Sun Y."/>
            <person name="Gao Y."/>
            <person name="Zhang L."/>
            <person name="Li S."/>
            <person name="Dai H."/>
            <person name="Hamel J.F."/>
            <person name="Liu C."/>
            <person name="Yu Y."/>
            <person name="Liu S."/>
            <person name="Lin W."/>
            <person name="Guo K."/>
            <person name="Jin S."/>
            <person name="Xu P."/>
            <person name="Storey K.B."/>
            <person name="Huan P."/>
            <person name="Zhang T."/>
            <person name="Zhou Y."/>
            <person name="Zhang J."/>
            <person name="Lin C."/>
            <person name="Li X."/>
            <person name="Xing L."/>
            <person name="Huo D."/>
            <person name="Sun M."/>
            <person name="Wang L."/>
            <person name="Mercier A."/>
            <person name="Li F."/>
            <person name="Yang H."/>
            <person name="Xiang J."/>
        </authorList>
    </citation>
    <scope>NUCLEOTIDE SEQUENCE [LARGE SCALE GENOMIC DNA]</scope>
    <source>
        <strain evidence="10">Shaxun</strain>
        <tissue evidence="10">Muscle</tissue>
    </source>
</reference>
<feature type="compositionally biased region" description="Basic and acidic residues" evidence="8">
    <location>
        <begin position="1502"/>
        <end position="1514"/>
    </location>
</feature>
<evidence type="ECO:0000259" key="9">
    <source>
        <dbReference type="PROSITE" id="PS50835"/>
    </source>
</evidence>
<dbReference type="SMART" id="SM00409">
    <property type="entry name" value="IG"/>
    <property type="match status" value="2"/>
</dbReference>
<dbReference type="PANTHER" id="PTHR12231:SF253">
    <property type="entry name" value="DPR-INTERACTING PROTEIN ETA, ISOFORM B-RELATED"/>
    <property type="match status" value="1"/>
</dbReference>
<feature type="domain" description="Ig-like" evidence="9">
    <location>
        <begin position="1637"/>
        <end position="1732"/>
    </location>
</feature>
<evidence type="ECO:0000256" key="5">
    <source>
        <dbReference type="ARBA" id="ARBA00022737"/>
    </source>
</evidence>
<feature type="region of interest" description="Disordered" evidence="8">
    <location>
        <begin position="399"/>
        <end position="422"/>
    </location>
</feature>
<feature type="region of interest" description="Disordered" evidence="8">
    <location>
        <begin position="55"/>
        <end position="112"/>
    </location>
</feature>
<feature type="compositionally biased region" description="Basic and acidic residues" evidence="8">
    <location>
        <begin position="178"/>
        <end position="189"/>
    </location>
</feature>
<feature type="region of interest" description="Disordered" evidence="8">
    <location>
        <begin position="1254"/>
        <end position="1274"/>
    </location>
</feature>
<accession>A0A2G8LL59</accession>
<evidence type="ECO:0000256" key="8">
    <source>
        <dbReference type="SAM" id="MobiDB-lite"/>
    </source>
</evidence>
<evidence type="ECO:0000313" key="11">
    <source>
        <dbReference type="Proteomes" id="UP000230750"/>
    </source>
</evidence>
<dbReference type="EMBL" id="MRZV01000044">
    <property type="protein sequence ID" value="PIK60942.1"/>
    <property type="molecule type" value="Genomic_DNA"/>
</dbReference>
<evidence type="ECO:0000313" key="10">
    <source>
        <dbReference type="EMBL" id="PIK60942.1"/>
    </source>
</evidence>
<dbReference type="InterPro" id="IPR051170">
    <property type="entry name" value="Neural/epithelial_adhesion"/>
</dbReference>
<evidence type="ECO:0000256" key="3">
    <source>
        <dbReference type="ARBA" id="ARBA00022490"/>
    </source>
</evidence>
<feature type="compositionally biased region" description="Acidic residues" evidence="8">
    <location>
        <begin position="1262"/>
        <end position="1272"/>
    </location>
</feature>
<dbReference type="Proteomes" id="UP000230750">
    <property type="component" value="Unassembled WGS sequence"/>
</dbReference>
<dbReference type="CDD" id="cd00096">
    <property type="entry name" value="Ig"/>
    <property type="match status" value="1"/>
</dbReference>
<dbReference type="PROSITE" id="PS50835">
    <property type="entry name" value="IG_LIKE"/>
    <property type="match status" value="2"/>
</dbReference>
<dbReference type="InterPro" id="IPR013783">
    <property type="entry name" value="Ig-like_fold"/>
</dbReference>
<organism evidence="10 11">
    <name type="scientific">Stichopus japonicus</name>
    <name type="common">Sea cucumber</name>
    <dbReference type="NCBI Taxonomy" id="307972"/>
    <lineage>
        <taxon>Eukaryota</taxon>
        <taxon>Metazoa</taxon>
        <taxon>Echinodermata</taxon>
        <taxon>Eleutherozoa</taxon>
        <taxon>Echinozoa</taxon>
        <taxon>Holothuroidea</taxon>
        <taxon>Aspidochirotacea</taxon>
        <taxon>Aspidochirotida</taxon>
        <taxon>Stichopodidae</taxon>
        <taxon>Apostichopus</taxon>
    </lineage>
</organism>
<keyword evidence="7" id="KW-0393">Immunoglobulin domain</keyword>
<evidence type="ECO:0000256" key="1">
    <source>
        <dbReference type="ARBA" id="ARBA00004496"/>
    </source>
</evidence>
<sequence length="1908" mass="220412">MFYPPRRPYSDVESDTEVITRKTTKTVTRTYESDMEDFPRRESTIVEIGPRVDRERFVPPKPKRRKPQEPYTTQVEIDQQHFPPKRTPQEPQTTVVEIDRRQIPRQPYSDVESDTEIITRKITTTVTKRYESDVEDYPGRESTVVEIGPRIDRERYFSPKETRPKPQEPQTTVVEIENRQYPRQPHSDVESDTEVITRRTTKKTITRTYESDMEDSPRRRETTLVELGPRFDRQVRIPPKQPPRDTTLMFHIDASQFAPRKPPAPLPRESLSKKTTTTIEEVITVEEESEPTLPPHTRPYIREIPVQRFYPEREEPLQMPPEFQPYVVSHPPPDSPDKFTTDEHTITEIEIDRKAPPRDLQQIEFVVDVTDVTEPPPVPKPKPLPERETTTQILSKTVTKTTKTTNTEESVPPPPPPPKRETTQVIIGKPQQKEPHEFELTLTMPQEESPEEPVILSQAYLIKKPELPKVKEITPLEKRVRSPVPEPEVEQPLVSHPFVQFEEVVAPPMKAIPREAPEHIIPIQRSPPRVIRPLEDVETRIGEEVTLVCQVVGEPMPEITWERYHEPLDSDRYITTVRKDGTCILTITTVVEEDDTEFRCVATNPAGTVTTHAEVYVMDVQQQRRVSEKDIKLETKERTEILMEKAPEHPKPVEFIIDTPHPQESVETVTEITTVIEEEELHPKAPQLEPEFEEVVVPVQPPIIETKERTEILMEKTPDKLPTLEFTVSVPEEKPAPRERPRGPAESPIVPLKLVPEYEEVVFPKEDKPVEEVKEETLERTEITMEKKPEPLPILELTVSVPEEKPPPVEELVPEFEEVISPKEHPKVKEIVTEDIRERTEVVIEKEQPSLPSLEFVVSVPEEPISPVRLEPQYEEVVFPVEEPKVKEDITETTEVIIGKGPEPLPKVEFTVDVPEEKSPPVEELLPEFEEEEEITEETKERTEVFIEKEPEPLPTVELTVSVPEEEPIEVTELRPEYEEVVFPKEPEKPLEETKVTERTEVILEKQPESLPTLELTISVPEEKQVVEEVLQPEFEELVIPKEKEKPDDNILEETIERTEVFIEKEPEPLPTVELTVSVPEEIKQHELKPQYEEVVFPEEQKERPREEIIEETRERTEVMIEKEPEPLPTVELTVSLPEEEEIVPQQLKPQFEEVVFPEEPKEEAPEEQPQEEIIEETRERTEVLIEKEPEPLPTVELTVSLPEEEEIVPQQLKPQFEEVEPEPLPTVELTVSLPEEEEIVPQQLKPQFEEVVFPDESKEEAPEEQPQEEIIEETRERTEVLIEKEPEPLPTVELTVSVPEEEDIVPQKLKPQFEEVVFPEEDKEPQLVGTDREEPIPTMQFIVSVPEEMPTPVEEILEPEDEKPKKDIEEVLERTEIFLEKEPEPLPSLELTITMPQEEETLPHALQPLFEEVVFPQEKPVERTPVEHVLPRPDSPITLQFEISEPEEKQLPTEEVLQTVEVPLKKMDETVEPQELQPQYEEVVFPEEKPTEETPVEEVDVLERTEVEIEKQPEPLPTLELTISVPEEKPLPVEDVLQPEEKPEEELPREELPEEEQPEEVKKPGEVVPVEKLPEEETPEDEGPERSTVDVIVEGEDRPLEPIEITLDVKEDEPVEFTETVTETVTVTEKVTTEIPEEDTVFIEVIQELSDVTVDIGDEARFICRVVGFPRPTITWVINGQPLRGDRFISVYDLDGTVTLVITDVIEEDETVYELIATNEAGTVRTEAELIIPGHKPEVPEDTEVTLEIVEIPLEEQPVEEIPKEDFPERQRGPADVPEDVQASPVEAVLSPEHPEEVEFVLEIEKPEEKLPAEEVLPEEPIIEEIPVTEKPIEKTPVKLPEDDTPEETFRDTLELTVDEEPRLPQEIQITFDLPEERQPLMEERIEETPVEKLPETEEPSETIPEI</sequence>
<comment type="caution">
    <text evidence="10">The sequence shown here is derived from an EMBL/GenBank/DDBJ whole genome shotgun (WGS) entry which is preliminary data.</text>
</comment>